<feature type="binding site" evidence="13">
    <location>
        <position position="145"/>
    </location>
    <ligand>
        <name>FMN</name>
        <dbReference type="ChEBI" id="CHEBI:58210"/>
    </ligand>
</feature>
<dbReference type="Gene3D" id="1.10.1200.80">
    <property type="entry name" value="Putative flavin oxidoreducatase, domain 2"/>
    <property type="match status" value="1"/>
</dbReference>
<keyword evidence="2" id="KW-0820">tRNA-binding</keyword>
<dbReference type="InterPro" id="IPR013785">
    <property type="entry name" value="Aldolase_TIM"/>
</dbReference>
<gene>
    <name evidence="15" type="ORF">A2917_01850</name>
</gene>
<evidence type="ECO:0000313" key="15">
    <source>
        <dbReference type="EMBL" id="OGI95110.1"/>
    </source>
</evidence>
<evidence type="ECO:0000256" key="2">
    <source>
        <dbReference type="ARBA" id="ARBA00022555"/>
    </source>
</evidence>
<keyword evidence="8 11" id="KW-0560">Oxidoreductase</keyword>
<protein>
    <recommendedName>
        <fullName evidence="11">tRNA-dihydrouridine synthase</fullName>
        <ecNumber evidence="11">1.3.1.-</ecNumber>
    </recommendedName>
</protein>
<accession>A0A1F6XLP7</accession>
<keyword evidence="5 11" id="KW-0819">tRNA processing</keyword>
<dbReference type="PANTHER" id="PTHR45846">
    <property type="entry name" value="TRNA-DIHYDROURIDINE(47) SYNTHASE [NAD(P)(+)]-LIKE"/>
    <property type="match status" value="1"/>
</dbReference>
<dbReference type="CDD" id="cd02801">
    <property type="entry name" value="DUS_like_FMN"/>
    <property type="match status" value="1"/>
</dbReference>
<organism evidence="15 16">
    <name type="scientific">Candidatus Nomurabacteria bacterium RIFCSPLOWO2_01_FULL_42_17</name>
    <dbReference type="NCBI Taxonomy" id="1801780"/>
    <lineage>
        <taxon>Bacteria</taxon>
        <taxon>Candidatus Nomuraibacteriota</taxon>
    </lineage>
</organism>
<keyword evidence="4 11" id="KW-0288">FMN</keyword>
<comment type="function">
    <text evidence="1 11">Catalyzes the synthesis of 5,6-dihydrouridine (D), a modified base found in the D-loop of most tRNAs, via the reduction of the C5-C6 double bond in target uridines.</text>
</comment>
<reference evidence="15 16" key="1">
    <citation type="journal article" date="2016" name="Nat. Commun.">
        <title>Thousands of microbial genomes shed light on interconnected biogeochemical processes in an aquifer system.</title>
        <authorList>
            <person name="Anantharaman K."/>
            <person name="Brown C.T."/>
            <person name="Hug L.A."/>
            <person name="Sharon I."/>
            <person name="Castelle C.J."/>
            <person name="Probst A.J."/>
            <person name="Thomas B.C."/>
            <person name="Singh A."/>
            <person name="Wilkins M.J."/>
            <person name="Karaoz U."/>
            <person name="Brodie E.L."/>
            <person name="Williams K.H."/>
            <person name="Hubbard S.S."/>
            <person name="Banfield J.F."/>
        </authorList>
    </citation>
    <scope>NUCLEOTIDE SEQUENCE [LARGE SCALE GENOMIC DNA]</scope>
</reference>
<keyword evidence="13" id="KW-0547">Nucleotide-binding</keyword>
<comment type="catalytic activity">
    <reaction evidence="10">
        <text>a 5,6-dihydrouridine in tRNA + NAD(+) = a uridine in tRNA + NADH + H(+)</text>
        <dbReference type="Rhea" id="RHEA:54452"/>
        <dbReference type="Rhea" id="RHEA-COMP:13339"/>
        <dbReference type="Rhea" id="RHEA-COMP:13887"/>
        <dbReference type="ChEBI" id="CHEBI:15378"/>
        <dbReference type="ChEBI" id="CHEBI:57540"/>
        <dbReference type="ChEBI" id="CHEBI:57945"/>
        <dbReference type="ChEBI" id="CHEBI:65315"/>
        <dbReference type="ChEBI" id="CHEBI:74443"/>
    </reaction>
</comment>
<feature type="binding site" evidence="13">
    <location>
        <position position="172"/>
    </location>
    <ligand>
        <name>FMN</name>
        <dbReference type="ChEBI" id="CHEBI:58210"/>
    </ligand>
</feature>
<evidence type="ECO:0000256" key="1">
    <source>
        <dbReference type="ARBA" id="ARBA00002790"/>
    </source>
</evidence>
<feature type="domain" description="DUS-like FMN-binding" evidence="14">
    <location>
        <begin position="14"/>
        <end position="311"/>
    </location>
</feature>
<dbReference type="AlphaFoldDB" id="A0A1F6XLP7"/>
<evidence type="ECO:0000256" key="3">
    <source>
        <dbReference type="ARBA" id="ARBA00022630"/>
    </source>
</evidence>
<dbReference type="GO" id="GO:0050660">
    <property type="term" value="F:flavin adenine dinucleotide binding"/>
    <property type="evidence" value="ECO:0007669"/>
    <property type="project" value="InterPro"/>
</dbReference>
<comment type="caution">
    <text evidence="15">The sequence shown here is derived from an EMBL/GenBank/DDBJ whole genome shotgun (WGS) entry which is preliminary data.</text>
</comment>
<dbReference type="EMBL" id="MFVE01000007">
    <property type="protein sequence ID" value="OGI95110.1"/>
    <property type="molecule type" value="Genomic_DNA"/>
</dbReference>
<keyword evidence="3 11" id="KW-0285">Flavoprotein</keyword>
<dbReference type="GO" id="GO:0000049">
    <property type="term" value="F:tRNA binding"/>
    <property type="evidence" value="ECO:0007669"/>
    <property type="project" value="UniProtKB-KW"/>
</dbReference>
<dbReference type="EC" id="1.3.1.-" evidence="11"/>
<sequence>MSFLDKLPKPFFVLAPMDDVTDTVFRQVIAGTAPPDVYFTEFVNVDALQSKGREATLPRLQFTDVERPIIAQLWGKDPDNFRKTAQELVEMGFDGVDINFGCPDKNVVRNGACSAFILPANREAAGEIIQAVREGAGEHFPVSVKTRLGFSDIDYTWHEFLLNQKLNMLSIHGRTKKQMSKVPANWEAIGEIRKLRDKLSPTTLIVGNGDVLNLKDGKLKADTYKLDGIMIGRGIFHDPYIFAADSPWGTMGKAEKMSLYAKHVELFAKTWSNGERKTITLNKFCKIYINGFDGAKELREQLMQAKSAEELLGLLR</sequence>
<evidence type="ECO:0000256" key="11">
    <source>
        <dbReference type="PIRNR" id="PIRNR006621"/>
    </source>
</evidence>
<dbReference type="STRING" id="1801780.A2917_01850"/>
<dbReference type="GO" id="GO:0017150">
    <property type="term" value="F:tRNA dihydrouridine synthase activity"/>
    <property type="evidence" value="ECO:0007669"/>
    <property type="project" value="InterPro"/>
</dbReference>
<feature type="active site" description="Proton donor" evidence="12">
    <location>
        <position position="102"/>
    </location>
</feature>
<evidence type="ECO:0000256" key="8">
    <source>
        <dbReference type="ARBA" id="ARBA00023002"/>
    </source>
</evidence>
<comment type="similarity">
    <text evidence="11">Belongs to the dus family.</text>
</comment>
<evidence type="ECO:0000259" key="14">
    <source>
        <dbReference type="Pfam" id="PF01207"/>
    </source>
</evidence>
<dbReference type="Proteomes" id="UP000178104">
    <property type="component" value="Unassembled WGS sequence"/>
</dbReference>
<evidence type="ECO:0000256" key="12">
    <source>
        <dbReference type="PIRSR" id="PIRSR006621-1"/>
    </source>
</evidence>
<feature type="binding site" evidence="13">
    <location>
        <position position="72"/>
    </location>
    <ligand>
        <name>FMN</name>
        <dbReference type="ChEBI" id="CHEBI:58210"/>
    </ligand>
</feature>
<evidence type="ECO:0000313" key="16">
    <source>
        <dbReference type="Proteomes" id="UP000178104"/>
    </source>
</evidence>
<dbReference type="InterPro" id="IPR024036">
    <property type="entry name" value="tRNA-dHydroUridine_Synthase_C"/>
</dbReference>
<dbReference type="Gene3D" id="3.20.20.70">
    <property type="entry name" value="Aldolase class I"/>
    <property type="match status" value="1"/>
</dbReference>
<name>A0A1F6XLP7_9BACT</name>
<keyword evidence="7" id="KW-0694">RNA-binding</keyword>
<evidence type="ECO:0000256" key="10">
    <source>
        <dbReference type="ARBA" id="ARBA00048802"/>
    </source>
</evidence>
<evidence type="ECO:0000256" key="9">
    <source>
        <dbReference type="ARBA" id="ARBA00048205"/>
    </source>
</evidence>
<dbReference type="PIRSF" id="PIRSF006621">
    <property type="entry name" value="Dus"/>
    <property type="match status" value="1"/>
</dbReference>
<dbReference type="PANTHER" id="PTHR45846:SF1">
    <property type="entry name" value="TRNA-DIHYDROURIDINE(47) SYNTHASE [NAD(P)(+)]-LIKE"/>
    <property type="match status" value="1"/>
</dbReference>
<dbReference type="InterPro" id="IPR001269">
    <property type="entry name" value="DUS_fam"/>
</dbReference>
<dbReference type="InterPro" id="IPR035587">
    <property type="entry name" value="DUS-like_FMN-bd"/>
</dbReference>
<proteinExistence type="inferred from homology"/>
<dbReference type="SUPFAM" id="SSF51395">
    <property type="entry name" value="FMN-linked oxidoreductases"/>
    <property type="match status" value="1"/>
</dbReference>
<evidence type="ECO:0000256" key="5">
    <source>
        <dbReference type="ARBA" id="ARBA00022694"/>
    </source>
</evidence>
<evidence type="ECO:0000256" key="13">
    <source>
        <dbReference type="PIRSR" id="PIRSR006621-2"/>
    </source>
</evidence>
<evidence type="ECO:0000256" key="7">
    <source>
        <dbReference type="ARBA" id="ARBA00022884"/>
    </source>
</evidence>
<evidence type="ECO:0000256" key="4">
    <source>
        <dbReference type="ARBA" id="ARBA00022643"/>
    </source>
</evidence>
<comment type="catalytic activity">
    <reaction evidence="9">
        <text>a 5,6-dihydrouridine in tRNA + NADP(+) = a uridine in tRNA + NADPH + H(+)</text>
        <dbReference type="Rhea" id="RHEA:23624"/>
        <dbReference type="Rhea" id="RHEA-COMP:13339"/>
        <dbReference type="Rhea" id="RHEA-COMP:13887"/>
        <dbReference type="ChEBI" id="CHEBI:15378"/>
        <dbReference type="ChEBI" id="CHEBI:57783"/>
        <dbReference type="ChEBI" id="CHEBI:58349"/>
        <dbReference type="ChEBI" id="CHEBI:65315"/>
        <dbReference type="ChEBI" id="CHEBI:74443"/>
    </reaction>
</comment>
<evidence type="ECO:0000256" key="6">
    <source>
        <dbReference type="ARBA" id="ARBA00022857"/>
    </source>
</evidence>
<feature type="binding site" evidence="13">
    <location>
        <begin position="232"/>
        <end position="233"/>
    </location>
    <ligand>
        <name>FMN</name>
        <dbReference type="ChEBI" id="CHEBI:58210"/>
    </ligand>
</feature>
<keyword evidence="6" id="KW-0521">NADP</keyword>
<comment type="cofactor">
    <cofactor evidence="11 13">
        <name>FMN</name>
        <dbReference type="ChEBI" id="CHEBI:58210"/>
    </cofactor>
</comment>
<dbReference type="Pfam" id="PF01207">
    <property type="entry name" value="Dus"/>
    <property type="match status" value="1"/>
</dbReference>